<reference evidence="1" key="1">
    <citation type="journal article" date="2015" name="Nature">
        <title>Complex archaea that bridge the gap between prokaryotes and eukaryotes.</title>
        <authorList>
            <person name="Spang A."/>
            <person name="Saw J.H."/>
            <person name="Jorgensen S.L."/>
            <person name="Zaremba-Niedzwiedzka K."/>
            <person name="Martijn J."/>
            <person name="Lind A.E."/>
            <person name="van Eijk R."/>
            <person name="Schleper C."/>
            <person name="Guy L."/>
            <person name="Ettema T.J."/>
        </authorList>
    </citation>
    <scope>NUCLEOTIDE SEQUENCE</scope>
</reference>
<evidence type="ECO:0000313" key="1">
    <source>
        <dbReference type="EMBL" id="KKN12315.1"/>
    </source>
</evidence>
<comment type="caution">
    <text evidence="1">The sequence shown here is derived from an EMBL/GenBank/DDBJ whole genome shotgun (WGS) entry which is preliminary data.</text>
</comment>
<protein>
    <submittedName>
        <fullName evidence="1">Uncharacterized protein</fullName>
    </submittedName>
</protein>
<name>A0A0F9MYD3_9ZZZZ</name>
<gene>
    <name evidence="1" type="ORF">LCGC14_1017670</name>
</gene>
<dbReference type="EMBL" id="LAZR01004044">
    <property type="protein sequence ID" value="KKN12315.1"/>
    <property type="molecule type" value="Genomic_DNA"/>
</dbReference>
<sequence>MASDTESERLLNALLSNLTYLDQFIRGIADHISTQITFDTGAIADAAYNAELYLIDSIDAQLQRVESTTIDALNLIADISVEWIDAIGASGIAALSAVETIANTGIDAIYAIQVTAETHISDLLSAGEEILLFQVNSATQALEVALEALLVPVETSANAFFVMARDTPNAINFLNATLLNVLTDLPAANKIAIADPIVEALDRSAVAFSGTFEGTPQELLREALLIIADSTPQPSPTQAARVAATLTPQGPSSQLPVMGGAEGVTLSAAKSIANILATAITTALSVLGVAGAQAAPAIRAVSQQAESSWQNAIPDPATLAIALKRKVIQSEEYRDKMGALGFGPQATESYLQNAEQEIGIIDAIALWHRGFIDREGVVDLLERGGSSELSANLLVELGNVLPGVQDLVRMAVREVYSPEIATEFGLFEEFPPQFAEEAAKQGLSEETAQQFWGAHWDLPSPNMGFEMFHRRIINEDTLHLLMRALDIMPFWRDKLIALAYNPLTRVDVRRMHALDVLDDEGVTNAYLDLGYSPENATRMTEFTIRYNAETSTLGSERQRELTTAQLLRLFRDGLTSEVETVSNLVGLGYSGDDAEILVTREFIQLELDEREDEKRAIIEMVKAGNLDIVQAQVELAKLNFSQAEIDIILNRLEREMAVKSKAPSEEKLVTMYKKRILSREELRESLSFFGYPDFWVSRLMRLYTGDA</sequence>
<dbReference type="AlphaFoldDB" id="A0A0F9MYD3"/>
<accession>A0A0F9MYD3</accession>
<organism evidence="1">
    <name type="scientific">marine sediment metagenome</name>
    <dbReference type="NCBI Taxonomy" id="412755"/>
    <lineage>
        <taxon>unclassified sequences</taxon>
        <taxon>metagenomes</taxon>
        <taxon>ecological metagenomes</taxon>
    </lineage>
</organism>
<proteinExistence type="predicted"/>